<evidence type="ECO:0000256" key="1">
    <source>
        <dbReference type="ARBA" id="ARBA00004477"/>
    </source>
</evidence>
<evidence type="ECO:0000256" key="5">
    <source>
        <dbReference type="ARBA" id="ARBA00023136"/>
    </source>
</evidence>
<protein>
    <recommendedName>
        <fullName evidence="10">Endoplasmic reticulum-based factor for assembly of V-ATPase</fullName>
    </recommendedName>
</protein>
<sequence length="241" mass="26821">MVFVIVNKEIKSVLEESRKRDDVPEEVRIEMESYFSGGSAKGEEGLIRHRTLAHVCGVGGLSMEHILSRTELKLVDRIPRASERPKELDERLAKLRVELERKQYEAMVKDVSGRRHDNSLAAGMDMVDLRNQTSVGLNVIVTMLTGYAVGHFLVRTYFGSSHYGLYGGLVGLIIGLGVEATLVITRIYSLDKDKELKSERNSRGSSVRSSAAASVSSKDRKEDDPFRAAELEATRPLITRA</sequence>
<keyword evidence="9" id="KW-1185">Reference proteome</keyword>
<feature type="compositionally biased region" description="Basic and acidic residues" evidence="6">
    <location>
        <begin position="217"/>
        <end position="233"/>
    </location>
</feature>
<dbReference type="PANTHER" id="PTHR31394">
    <property type="entry name" value="TRANSMEMBRANE PROTEIN 199"/>
    <property type="match status" value="1"/>
</dbReference>
<feature type="transmembrane region" description="Helical" evidence="7">
    <location>
        <begin position="166"/>
        <end position="188"/>
    </location>
</feature>
<evidence type="ECO:0000256" key="7">
    <source>
        <dbReference type="SAM" id="Phobius"/>
    </source>
</evidence>
<comment type="caution">
    <text evidence="8">The sequence shown here is derived from an EMBL/GenBank/DDBJ whole genome shotgun (WGS) entry which is preliminary data.</text>
</comment>
<feature type="transmembrane region" description="Helical" evidence="7">
    <location>
        <begin position="135"/>
        <end position="154"/>
    </location>
</feature>
<keyword evidence="5 7" id="KW-0472">Membrane</keyword>
<evidence type="ECO:0000313" key="9">
    <source>
        <dbReference type="Proteomes" id="UP001157974"/>
    </source>
</evidence>
<dbReference type="EMBL" id="JAMWBK010000003">
    <property type="protein sequence ID" value="KAJ8906972.1"/>
    <property type="molecule type" value="Genomic_DNA"/>
</dbReference>
<dbReference type="GO" id="GO:0070072">
    <property type="term" value="P:vacuolar proton-transporting V-type ATPase complex assembly"/>
    <property type="evidence" value="ECO:0007669"/>
    <property type="project" value="InterPro"/>
</dbReference>
<feature type="compositionally biased region" description="Low complexity" evidence="6">
    <location>
        <begin position="203"/>
        <end position="216"/>
    </location>
</feature>
<keyword evidence="4 7" id="KW-1133">Transmembrane helix</keyword>
<evidence type="ECO:0000256" key="2">
    <source>
        <dbReference type="ARBA" id="ARBA00022692"/>
    </source>
</evidence>
<evidence type="ECO:0008006" key="10">
    <source>
        <dbReference type="Google" id="ProtNLM"/>
    </source>
</evidence>
<reference evidence="8 9" key="1">
    <citation type="journal article" date="2023" name="Nat. Commun.">
        <title>Origin of minicircular mitochondrial genomes in red algae.</title>
        <authorList>
            <person name="Lee Y."/>
            <person name="Cho C.H."/>
            <person name="Lee Y.M."/>
            <person name="Park S.I."/>
            <person name="Yang J.H."/>
            <person name="West J.A."/>
            <person name="Bhattacharya D."/>
            <person name="Yoon H.S."/>
        </authorList>
    </citation>
    <scope>NUCLEOTIDE SEQUENCE [LARGE SCALE GENOMIC DNA]</scope>
    <source>
        <strain evidence="8 9">CCMP1338</strain>
        <tissue evidence="8">Whole cell</tissue>
    </source>
</reference>
<evidence type="ECO:0000256" key="3">
    <source>
        <dbReference type="ARBA" id="ARBA00022824"/>
    </source>
</evidence>
<evidence type="ECO:0000313" key="8">
    <source>
        <dbReference type="EMBL" id="KAJ8906972.1"/>
    </source>
</evidence>
<dbReference type="PANTHER" id="PTHR31394:SF1">
    <property type="entry name" value="TRANSMEMBRANE PROTEIN 199"/>
    <property type="match status" value="1"/>
</dbReference>
<dbReference type="AlphaFoldDB" id="A0AAV8V170"/>
<proteinExistence type="predicted"/>
<dbReference type="Proteomes" id="UP001157974">
    <property type="component" value="Unassembled WGS sequence"/>
</dbReference>
<feature type="region of interest" description="Disordered" evidence="6">
    <location>
        <begin position="195"/>
        <end position="241"/>
    </location>
</feature>
<dbReference type="GO" id="GO:0005789">
    <property type="term" value="C:endoplasmic reticulum membrane"/>
    <property type="evidence" value="ECO:0007669"/>
    <property type="project" value="UniProtKB-SubCell"/>
</dbReference>
<evidence type="ECO:0000256" key="4">
    <source>
        <dbReference type="ARBA" id="ARBA00022989"/>
    </source>
</evidence>
<name>A0AAV8V170_9RHOD</name>
<comment type="subcellular location">
    <subcellularLocation>
        <location evidence="1">Endoplasmic reticulum membrane</location>
        <topology evidence="1">Multi-pass membrane protein</topology>
    </subcellularLocation>
</comment>
<keyword evidence="3" id="KW-0256">Endoplasmic reticulum</keyword>
<accession>A0AAV8V170</accession>
<evidence type="ECO:0000256" key="6">
    <source>
        <dbReference type="SAM" id="MobiDB-lite"/>
    </source>
</evidence>
<keyword evidence="2 7" id="KW-0812">Transmembrane</keyword>
<dbReference type="Pfam" id="PF11712">
    <property type="entry name" value="Vma12"/>
    <property type="match status" value="1"/>
</dbReference>
<dbReference type="InterPro" id="IPR021013">
    <property type="entry name" value="ATPase_Vma12"/>
</dbReference>
<gene>
    <name evidence="8" type="ORF">NDN08_003455</name>
</gene>
<organism evidence="8 9">
    <name type="scientific">Rhodosorus marinus</name>
    <dbReference type="NCBI Taxonomy" id="101924"/>
    <lineage>
        <taxon>Eukaryota</taxon>
        <taxon>Rhodophyta</taxon>
        <taxon>Stylonematophyceae</taxon>
        <taxon>Stylonematales</taxon>
        <taxon>Stylonemataceae</taxon>
        <taxon>Rhodosorus</taxon>
    </lineage>
</organism>